<dbReference type="PROSITE" id="PS50297">
    <property type="entry name" value="ANK_REP_REGION"/>
    <property type="match status" value="3"/>
</dbReference>
<dbReference type="InterPro" id="IPR022413">
    <property type="entry name" value="ATP-guanido_PTrfase_N"/>
</dbReference>
<dbReference type="InterPro" id="IPR049630">
    <property type="entry name" value="DYDC-like_DD"/>
</dbReference>
<feature type="binding site" evidence="7">
    <location>
        <begin position="615"/>
        <end position="620"/>
    </location>
    <ligand>
        <name>ATP</name>
        <dbReference type="ChEBI" id="CHEBI:30616"/>
    </ligand>
</feature>
<dbReference type="PROSITE" id="PS50088">
    <property type="entry name" value="ANK_REPEAT"/>
    <property type="match status" value="4"/>
</dbReference>
<keyword evidence="2 7" id="KW-0547">Nucleotide-binding</keyword>
<dbReference type="Proteomes" id="UP000076407">
    <property type="component" value="Unassembled WGS sequence"/>
</dbReference>
<dbReference type="SUPFAM" id="SSF48403">
    <property type="entry name" value="Ankyrin repeat"/>
    <property type="match status" value="2"/>
</dbReference>
<dbReference type="Gene3D" id="1.25.40.20">
    <property type="entry name" value="Ankyrin repeat-containing domain"/>
    <property type="match status" value="3"/>
</dbReference>
<protein>
    <recommendedName>
        <fullName evidence="12">Arginine kinase</fullName>
    </recommendedName>
</protein>
<evidence type="ECO:0000256" key="4">
    <source>
        <dbReference type="ARBA" id="ARBA00022840"/>
    </source>
</evidence>
<evidence type="ECO:0008006" key="12">
    <source>
        <dbReference type="Google" id="ProtNLM"/>
    </source>
</evidence>
<keyword evidence="5" id="KW-0040">ANK repeat</keyword>
<keyword evidence="11" id="KW-1185">Reference proteome</keyword>
<dbReference type="PROSITE" id="PS51510">
    <property type="entry name" value="PHOSPHAGEN_KINASE_C"/>
    <property type="match status" value="1"/>
</dbReference>
<dbReference type="InterPro" id="IPR014746">
    <property type="entry name" value="Gln_synth/guanido_kin_cat_dom"/>
</dbReference>
<reference evidence="10" key="1">
    <citation type="submission" date="2020-05" db="UniProtKB">
        <authorList>
            <consortium name="EnsemblMetazoa"/>
        </authorList>
    </citation>
    <scope>IDENTIFICATION</scope>
    <source>
        <strain evidence="10">SANGQUA</strain>
    </source>
</reference>
<keyword evidence="1 7" id="KW-0808">Transferase</keyword>
<keyword evidence="3 7" id="KW-0418">Kinase</keyword>
<dbReference type="InterPro" id="IPR002110">
    <property type="entry name" value="Ankyrin_rpt"/>
</dbReference>
<evidence type="ECO:0000256" key="1">
    <source>
        <dbReference type="ARBA" id="ARBA00022679"/>
    </source>
</evidence>
<dbReference type="InterPro" id="IPR007858">
    <property type="entry name" value="Dpy-30_motif"/>
</dbReference>
<dbReference type="Pfam" id="PF02807">
    <property type="entry name" value="ATP-gua_PtransN"/>
    <property type="match status" value="1"/>
</dbReference>
<feature type="binding site" evidence="7">
    <location>
        <begin position="591"/>
        <end position="595"/>
    </location>
    <ligand>
        <name>ATP</name>
        <dbReference type="ChEBI" id="CHEBI:30616"/>
    </ligand>
</feature>
<name>A0A182XGD1_ANOQN</name>
<dbReference type="InterPro" id="IPR036802">
    <property type="entry name" value="ATP-guanido_PTrfase_N_sf"/>
</dbReference>
<dbReference type="GO" id="GO:0016301">
    <property type="term" value="F:kinase activity"/>
    <property type="evidence" value="ECO:0007669"/>
    <property type="project" value="UniProtKB-KW"/>
</dbReference>
<evidence type="ECO:0000256" key="6">
    <source>
        <dbReference type="PROSITE-ProRule" id="PRU00842"/>
    </source>
</evidence>
<dbReference type="SMART" id="SM00248">
    <property type="entry name" value="ANK"/>
    <property type="match status" value="6"/>
</dbReference>
<evidence type="ECO:0000259" key="9">
    <source>
        <dbReference type="PROSITE" id="PS51510"/>
    </source>
</evidence>
<dbReference type="CDD" id="cd22966">
    <property type="entry name" value="DD_DYDC-like"/>
    <property type="match status" value="1"/>
</dbReference>
<keyword evidence="4 7" id="KW-0067">ATP-binding</keyword>
<dbReference type="InterPro" id="IPR022414">
    <property type="entry name" value="ATP-guanido_PTrfase_cat"/>
</dbReference>
<feature type="repeat" description="ANK" evidence="5">
    <location>
        <begin position="109"/>
        <end position="129"/>
    </location>
</feature>
<evidence type="ECO:0000313" key="11">
    <source>
        <dbReference type="Proteomes" id="UP000076407"/>
    </source>
</evidence>
<proteinExistence type="inferred from homology"/>
<dbReference type="Gene3D" id="3.30.590.10">
    <property type="entry name" value="Glutamine synthetase/guanido kinase, catalytic domain"/>
    <property type="match status" value="1"/>
</dbReference>
<dbReference type="PANTHER" id="PTHR24172:SF4">
    <property type="entry name" value="ANK_REP_REGION DOMAIN-CONTAINING PROTEIN"/>
    <property type="match status" value="1"/>
</dbReference>
<dbReference type="SUPFAM" id="SSF48034">
    <property type="entry name" value="Guanido kinase N-terminal domain"/>
    <property type="match status" value="1"/>
</dbReference>
<feature type="repeat" description="ANK" evidence="5">
    <location>
        <begin position="924"/>
        <end position="957"/>
    </location>
</feature>
<dbReference type="AlphaFoldDB" id="A0A182XGD1"/>
<feature type="domain" description="Phosphagen kinase N-terminal" evidence="8">
    <location>
        <begin position="263"/>
        <end position="354"/>
    </location>
</feature>
<comment type="caution">
    <text evidence="7">Lacks conserved residue(s) required for the propagation of feature annotation.</text>
</comment>
<feature type="repeat" description="ANK" evidence="5">
    <location>
        <begin position="143"/>
        <end position="176"/>
    </location>
</feature>
<accession>A0A182XGD1</accession>
<evidence type="ECO:0000256" key="7">
    <source>
        <dbReference type="PROSITE-ProRule" id="PRU00843"/>
    </source>
</evidence>
<dbReference type="SUPFAM" id="SSF55931">
    <property type="entry name" value="Glutamine synthetase/guanido kinase"/>
    <property type="match status" value="1"/>
</dbReference>
<sequence length="981" mass="109990">MQQTVQDAIDSADLEQLAAIVLNGEGKQLIGRKSDQTEIQAFLDNLLYRIYITLTPHTPAPYHTSSFFLFFQGKIRRVHLAAREGSLRDLQSALDRRKFATAKDEVSPHGATPLHVATIFGHAGIVRYLAGRFPETLSATDDDGRTPLHYAATLKDNGHFYNLLTHLGANPKVEDSLNHSAEYYLGHVQSQGILSHRQLLRDYGAKEDLADEMLNDQGEHGSHDLHSARRPLDDVDTLTTLERCFKIIHEPIDDLVVKSVGLPTNSVPGSASSLRILITSYLARFLKRSVFDKVKKRQTRLDHNLFDLIWPAMKKATKEKRLDEDLNVGIVIPDYDVFVVFQEFLVPLIKDVHCMEGTQPLMPHPAMQFFPRYAINDQQPDAAASPTASNNGNILRENPDSVQLNLDTSGKYITGCVIECARNLDAYEFPLNLGIAQLEQVERLITARVLSMDFVHATGETELGTYYSMNEILENPSEIRTILATNGLLIPLLDHTDPYQTAESIAINGRYWPYGRGVYVSVDGSLVVWVNAQDHLRLLCCTGSKDPAAIGAAYSKVGRAMNFLEEWILFKHSYFLGCLLSRPSFLGTGLKFTLTLVLPHLCKEKENLRHLCVVRGLQLFTGDGDGPKVRMCNMRSLAQTEWQLFQDFSSAITNVVALEKELSMSNSLHIAATLLRIFPLGDPLIKGLTEIANKRPADPITYLANYLFNFANQKTKTDRKEVDNDSNNNLIEGSDEHGQSMLHFACARSHGRNALIQLIEESGTNITYRDELYRTARDVALQATQPDNAKEIDRYIIGLVAKGDLEALNSMLLEGYDHIMDVAAPDGTTIEQVASSRGHQDIVRFLEGIRNFEENRENLLSAIRQKKFEAVVNLTKLPDGAKLVRAKNYYGRCSLHIAVLMENEDIVDYLASNFKAALKIGDNLDRTPLHYAMGVSNVEALSRILIKNGAKRVLKDLKGRQPSYYFMNKADVLRLQEEEKE</sequence>
<comment type="similarity">
    <text evidence="6">Belongs to the ATP:guanido phosphotransferase family.</text>
</comment>
<dbReference type="STRING" id="34691.A0A182XGD1"/>
<evidence type="ECO:0000313" key="10">
    <source>
        <dbReference type="EnsemblMetazoa" id="AQUA008899-PA"/>
    </source>
</evidence>
<dbReference type="EnsemblMetazoa" id="AQUA008899-RA">
    <property type="protein sequence ID" value="AQUA008899-PA"/>
    <property type="gene ID" value="AQUA008899"/>
</dbReference>
<evidence type="ECO:0000256" key="2">
    <source>
        <dbReference type="ARBA" id="ARBA00022741"/>
    </source>
</evidence>
<dbReference type="GO" id="GO:0005524">
    <property type="term" value="F:ATP binding"/>
    <property type="evidence" value="ECO:0007669"/>
    <property type="project" value="UniProtKB-UniRule"/>
</dbReference>
<organism evidence="10 11">
    <name type="scientific">Anopheles quadriannulatus</name>
    <name type="common">Mosquito</name>
    <dbReference type="NCBI Taxonomy" id="34691"/>
    <lineage>
        <taxon>Eukaryota</taxon>
        <taxon>Metazoa</taxon>
        <taxon>Ecdysozoa</taxon>
        <taxon>Arthropoda</taxon>
        <taxon>Hexapoda</taxon>
        <taxon>Insecta</taxon>
        <taxon>Pterygota</taxon>
        <taxon>Neoptera</taxon>
        <taxon>Endopterygota</taxon>
        <taxon>Diptera</taxon>
        <taxon>Nematocera</taxon>
        <taxon>Culicoidea</taxon>
        <taxon>Culicidae</taxon>
        <taxon>Anophelinae</taxon>
        <taxon>Anopheles</taxon>
    </lineage>
</organism>
<dbReference type="Gene3D" id="1.20.890.10">
    <property type="entry name" value="cAMP-dependent protein kinase regulatory subunit, dimerization-anchoring domain"/>
    <property type="match status" value="1"/>
</dbReference>
<dbReference type="Pfam" id="PF00217">
    <property type="entry name" value="ATP-gua_Ptrans"/>
    <property type="match status" value="1"/>
</dbReference>
<feature type="repeat" description="ANK" evidence="5">
    <location>
        <begin position="737"/>
        <end position="771"/>
    </location>
</feature>
<dbReference type="Pfam" id="PF05186">
    <property type="entry name" value="Dpy-30"/>
    <property type="match status" value="1"/>
</dbReference>
<dbReference type="PROSITE" id="PS51509">
    <property type="entry name" value="PHOSPHAGEN_KINASE_N"/>
    <property type="match status" value="1"/>
</dbReference>
<feature type="domain" description="Phosphagen kinase C-terminal" evidence="9">
    <location>
        <begin position="412"/>
        <end position="662"/>
    </location>
</feature>
<feature type="binding site" evidence="7">
    <location>
        <begin position="415"/>
        <end position="419"/>
    </location>
    <ligand>
        <name>ATP</name>
        <dbReference type="ChEBI" id="CHEBI:30616"/>
    </ligand>
</feature>
<evidence type="ECO:0000259" key="8">
    <source>
        <dbReference type="PROSITE" id="PS51509"/>
    </source>
</evidence>
<dbReference type="VEuPathDB" id="VectorBase:AQUA008899"/>
<evidence type="ECO:0000256" key="3">
    <source>
        <dbReference type="ARBA" id="ARBA00022777"/>
    </source>
</evidence>
<dbReference type="InterPro" id="IPR036770">
    <property type="entry name" value="Ankyrin_rpt-contain_sf"/>
</dbReference>
<evidence type="ECO:0000256" key="5">
    <source>
        <dbReference type="PROSITE-ProRule" id="PRU00023"/>
    </source>
</evidence>
<feature type="binding site" evidence="7">
    <location>
        <position position="537"/>
    </location>
    <ligand>
        <name>ATP</name>
        <dbReference type="ChEBI" id="CHEBI:30616"/>
    </ligand>
</feature>
<dbReference type="PANTHER" id="PTHR24172">
    <property type="entry name" value="ANK_REP_REGION DOMAIN-CONTAINING PROTEIN"/>
    <property type="match status" value="1"/>
</dbReference>
<dbReference type="Gene3D" id="1.10.135.10">
    <property type="entry name" value="ATP:guanido phosphotransferase, N-terminal domain"/>
    <property type="match status" value="1"/>
</dbReference>
<dbReference type="Pfam" id="PF12796">
    <property type="entry name" value="Ank_2"/>
    <property type="match status" value="2"/>
</dbReference>